<keyword evidence="3" id="KW-0677">Repeat</keyword>
<feature type="coiled-coil region" evidence="5">
    <location>
        <begin position="112"/>
        <end position="147"/>
    </location>
</feature>
<dbReference type="Proteomes" id="UP000193380">
    <property type="component" value="Unassembled WGS sequence"/>
</dbReference>
<gene>
    <name evidence="8" type="ORF">GSONMT00067357001</name>
</gene>
<evidence type="ECO:0000259" key="7">
    <source>
        <dbReference type="Pfam" id="PF08614"/>
    </source>
</evidence>
<dbReference type="GO" id="GO:0000045">
    <property type="term" value="P:autophagosome assembly"/>
    <property type="evidence" value="ECO:0007669"/>
    <property type="project" value="InterPro"/>
</dbReference>
<dbReference type="GO" id="GO:0034045">
    <property type="term" value="C:phagophore assembly site membrane"/>
    <property type="evidence" value="ECO:0007669"/>
    <property type="project" value="TreeGrafter"/>
</dbReference>
<feature type="region of interest" description="Disordered" evidence="6">
    <location>
        <begin position="164"/>
        <end position="186"/>
    </location>
</feature>
<dbReference type="GO" id="GO:0043495">
    <property type="term" value="F:protein-membrane adaptor activity"/>
    <property type="evidence" value="ECO:0007669"/>
    <property type="project" value="TreeGrafter"/>
</dbReference>
<keyword evidence="5" id="KW-0175">Coiled coil</keyword>
<evidence type="ECO:0000256" key="6">
    <source>
        <dbReference type="SAM" id="MobiDB-lite"/>
    </source>
</evidence>
<dbReference type="PROSITE" id="PS00678">
    <property type="entry name" value="WD_REPEATS_1"/>
    <property type="match status" value="1"/>
</dbReference>
<comment type="similarity">
    <text evidence="1">Belongs to the WD repeat ATG16 family.</text>
</comment>
<dbReference type="SMART" id="SM00320">
    <property type="entry name" value="WD40"/>
    <property type="match status" value="1"/>
</dbReference>
<dbReference type="Pfam" id="PF08614">
    <property type="entry name" value="ATG16"/>
    <property type="match status" value="1"/>
</dbReference>
<dbReference type="STRING" id="8022.A0A060WD89"/>
<evidence type="ECO:0000313" key="8">
    <source>
        <dbReference type="EMBL" id="CDQ62530.1"/>
    </source>
</evidence>
<keyword evidence="2 4" id="KW-0853">WD repeat</keyword>
<dbReference type="Pfam" id="PF00400">
    <property type="entry name" value="WD40"/>
    <property type="match status" value="1"/>
</dbReference>
<evidence type="ECO:0000256" key="4">
    <source>
        <dbReference type="PROSITE-ProRule" id="PRU00221"/>
    </source>
</evidence>
<reference evidence="8" key="1">
    <citation type="journal article" date="2014" name="Nat. Commun.">
        <title>The rainbow trout genome provides novel insights into evolution after whole-genome duplication in vertebrates.</title>
        <authorList>
            <person name="Berthelot C."/>
            <person name="Brunet F."/>
            <person name="Chalopin D."/>
            <person name="Juanchich A."/>
            <person name="Bernard M."/>
            <person name="Noel B."/>
            <person name="Bento P."/>
            <person name="Da Silva C."/>
            <person name="Labadie K."/>
            <person name="Alberti A."/>
            <person name="Aury J.M."/>
            <person name="Louis A."/>
            <person name="Dehais P."/>
            <person name="Bardou P."/>
            <person name="Montfort J."/>
            <person name="Klopp C."/>
            <person name="Cabau C."/>
            <person name="Gaspin C."/>
            <person name="Thorgaard G.H."/>
            <person name="Boussaha M."/>
            <person name="Quillet E."/>
            <person name="Guyomard R."/>
            <person name="Galiana D."/>
            <person name="Bobe J."/>
            <person name="Volff J.N."/>
            <person name="Genet C."/>
            <person name="Wincker P."/>
            <person name="Jaillon O."/>
            <person name="Roest Crollius H."/>
            <person name="Guiguen Y."/>
        </authorList>
    </citation>
    <scope>NUCLEOTIDE SEQUENCE [LARGE SCALE GENOMIC DNA]</scope>
</reference>
<name>A0A060WD89_ONCMY</name>
<dbReference type="InterPro" id="IPR036322">
    <property type="entry name" value="WD40_repeat_dom_sf"/>
</dbReference>
<dbReference type="FunFam" id="1.20.5.170:FF:000039">
    <property type="entry name" value="Autophagy-related protein 16-1 isoform 1"/>
    <property type="match status" value="1"/>
</dbReference>
<dbReference type="InterPro" id="IPR015943">
    <property type="entry name" value="WD40/YVTN_repeat-like_dom_sf"/>
</dbReference>
<dbReference type="Gene3D" id="2.130.10.10">
    <property type="entry name" value="YVTN repeat-like/Quinoprotein amine dehydrogenase"/>
    <property type="match status" value="1"/>
</dbReference>
<dbReference type="SUPFAM" id="SSF50978">
    <property type="entry name" value="WD40 repeat-like"/>
    <property type="match status" value="1"/>
</dbReference>
<evidence type="ECO:0000256" key="5">
    <source>
        <dbReference type="SAM" id="Coils"/>
    </source>
</evidence>
<dbReference type="PROSITE" id="PS50082">
    <property type="entry name" value="WD_REPEATS_2"/>
    <property type="match status" value="1"/>
</dbReference>
<dbReference type="PANTHER" id="PTHR19878:SF6">
    <property type="entry name" value="AUTOPHAGY-RELATED PROTEIN 16-1"/>
    <property type="match status" value="1"/>
</dbReference>
<evidence type="ECO:0000256" key="3">
    <source>
        <dbReference type="ARBA" id="ARBA00022737"/>
    </source>
</evidence>
<evidence type="ECO:0000313" key="9">
    <source>
        <dbReference type="Proteomes" id="UP000193380"/>
    </source>
</evidence>
<reference evidence="8" key="2">
    <citation type="submission" date="2014-03" db="EMBL/GenBank/DDBJ databases">
        <authorList>
            <person name="Genoscope - CEA"/>
        </authorList>
    </citation>
    <scope>NUCLEOTIDE SEQUENCE</scope>
</reference>
<dbReference type="EMBL" id="FR904410">
    <property type="protein sequence ID" value="CDQ62530.1"/>
    <property type="molecule type" value="Genomic_DNA"/>
</dbReference>
<dbReference type="PANTHER" id="PTHR19878">
    <property type="entry name" value="AUTOPHAGY PROTEIN 16-LIKE"/>
    <property type="match status" value="1"/>
</dbReference>
<dbReference type="PROSITE" id="PS50294">
    <property type="entry name" value="WD_REPEATS_REGION"/>
    <property type="match status" value="1"/>
</dbReference>
<dbReference type="InterPro" id="IPR045160">
    <property type="entry name" value="ATG16"/>
</dbReference>
<dbReference type="GO" id="GO:0000421">
    <property type="term" value="C:autophagosome membrane"/>
    <property type="evidence" value="ECO:0007669"/>
    <property type="project" value="TreeGrafter"/>
</dbReference>
<dbReference type="InterPro" id="IPR001680">
    <property type="entry name" value="WD40_rpt"/>
</dbReference>
<proteinExistence type="inferred from homology"/>
<dbReference type="CDD" id="cd22887">
    <property type="entry name" value="Atg16_CCD"/>
    <property type="match status" value="1"/>
</dbReference>
<dbReference type="InterPro" id="IPR019775">
    <property type="entry name" value="WD40_repeat_CS"/>
</dbReference>
<sequence length="399" mass="44294">MCSANLPESSDSSPAFLCCVMELAQSVIELYHQIQQKDKEIKSNEAKMQEYQRPITELKGECRELRGQLQDLEQANQTLKDEYDAPPITFGALEEKLWRTTNDNQELVSLWMAEKSQEANKLNAENETASERRRAKLQKELADAAKEPLPMAAEDDIEVLVEDSGKGTGEACPDRPLSRTPSKCISRQPPQSGLLDSFSNIFGLEHFCWVLCVASCLSDTVKVICWSMMLCKRSDAQFPLPAIHRLPTAPALPPACSSCASLDTGAADIEDNLTSCVSKRPWRHCVDGHPTEPITKGYQAVVRGWAADLNFQTETIPVFTNAKGNALSIHLNVTGPIRDAVFFVAQPTQHTLTGHSGKVLAARFLLDNTLIVSGSYNRTLKLWDLRSKVCMKTVCWIQL</sequence>
<dbReference type="PaxDb" id="8022-A0A060WD89"/>
<organism evidence="8 9">
    <name type="scientific">Oncorhynchus mykiss</name>
    <name type="common">Rainbow trout</name>
    <name type="synonym">Salmo gairdneri</name>
    <dbReference type="NCBI Taxonomy" id="8022"/>
    <lineage>
        <taxon>Eukaryota</taxon>
        <taxon>Metazoa</taxon>
        <taxon>Chordata</taxon>
        <taxon>Craniata</taxon>
        <taxon>Vertebrata</taxon>
        <taxon>Euteleostomi</taxon>
        <taxon>Actinopterygii</taxon>
        <taxon>Neopterygii</taxon>
        <taxon>Teleostei</taxon>
        <taxon>Protacanthopterygii</taxon>
        <taxon>Salmoniformes</taxon>
        <taxon>Salmonidae</taxon>
        <taxon>Salmoninae</taxon>
        <taxon>Oncorhynchus</taxon>
    </lineage>
</organism>
<feature type="domain" description="Autophagy-related protein 16" evidence="7">
    <location>
        <begin position="22"/>
        <end position="123"/>
    </location>
</feature>
<protein>
    <recommendedName>
        <fullName evidence="7">Autophagy-related protein 16 domain-containing protein</fullName>
    </recommendedName>
</protein>
<dbReference type="GO" id="GO:0034274">
    <property type="term" value="C:Atg12-Atg5-Atg16 complex"/>
    <property type="evidence" value="ECO:0007669"/>
    <property type="project" value="TreeGrafter"/>
</dbReference>
<dbReference type="AlphaFoldDB" id="A0A060WD89"/>
<evidence type="ECO:0000256" key="2">
    <source>
        <dbReference type="ARBA" id="ARBA00022574"/>
    </source>
</evidence>
<accession>A0A060WD89</accession>
<feature type="coiled-coil region" evidence="5">
    <location>
        <begin position="55"/>
        <end position="82"/>
    </location>
</feature>
<evidence type="ECO:0000256" key="1">
    <source>
        <dbReference type="ARBA" id="ARBA00009271"/>
    </source>
</evidence>
<feature type="repeat" description="WD" evidence="4">
    <location>
        <begin position="352"/>
        <end position="393"/>
    </location>
</feature>
<dbReference type="InterPro" id="IPR013923">
    <property type="entry name" value="Autophagy-rel_prot_16_dom"/>
</dbReference>